<comment type="caution">
    <text evidence="3">The sequence shown here is derived from an EMBL/GenBank/DDBJ whole genome shotgun (WGS) entry which is preliminary data.</text>
</comment>
<keyword evidence="4" id="KW-1185">Reference proteome</keyword>
<feature type="transmembrane region" description="Helical" evidence="1">
    <location>
        <begin position="262"/>
        <end position="282"/>
    </location>
</feature>
<feature type="transmembrane region" description="Helical" evidence="1">
    <location>
        <begin position="298"/>
        <end position="314"/>
    </location>
</feature>
<feature type="transmembrane region" description="Helical" evidence="1">
    <location>
        <begin position="375"/>
        <end position="394"/>
    </location>
</feature>
<reference evidence="3 4" key="1">
    <citation type="submission" date="2024-02" db="EMBL/GenBank/DDBJ databases">
        <title>Winogradskyella poriferorum JCM 12885.</title>
        <authorList>
            <person name="Zhang D.-F."/>
            <person name="Fu Z.-Y."/>
        </authorList>
    </citation>
    <scope>NUCLEOTIDE SEQUENCE [LARGE SCALE GENOMIC DNA]</scope>
    <source>
        <strain evidence="3 4">JCM 12885</strain>
    </source>
</reference>
<dbReference type="Pfam" id="PF09925">
    <property type="entry name" value="DUF2157"/>
    <property type="match status" value="1"/>
</dbReference>
<accession>A0ABU7W164</accession>
<evidence type="ECO:0000256" key="1">
    <source>
        <dbReference type="SAM" id="Phobius"/>
    </source>
</evidence>
<protein>
    <submittedName>
        <fullName evidence="3">DUF2157 domain-containing protein</fullName>
    </submittedName>
</protein>
<feature type="transmembrane region" description="Helical" evidence="1">
    <location>
        <begin position="350"/>
        <end position="368"/>
    </location>
</feature>
<gene>
    <name evidence="3" type="ORF">V1468_01765</name>
</gene>
<dbReference type="Proteomes" id="UP001356704">
    <property type="component" value="Unassembled WGS sequence"/>
</dbReference>
<dbReference type="RefSeq" id="WP_331808540.1">
    <property type="nucleotide sequence ID" value="NZ_JAZHOU010000001.1"/>
</dbReference>
<evidence type="ECO:0000313" key="3">
    <source>
        <dbReference type="EMBL" id="MEF3077717.1"/>
    </source>
</evidence>
<feature type="transmembrane region" description="Helical" evidence="1">
    <location>
        <begin position="326"/>
        <end position="344"/>
    </location>
</feature>
<feature type="transmembrane region" description="Helical" evidence="1">
    <location>
        <begin position="41"/>
        <end position="62"/>
    </location>
</feature>
<feature type="transmembrane region" description="Helical" evidence="1">
    <location>
        <begin position="178"/>
        <end position="195"/>
    </location>
</feature>
<keyword evidence="1" id="KW-1133">Transmembrane helix</keyword>
<sequence length="428" mass="47973">MKSKLLNDISELLENNIISQEVATNITAYYKSKEDSQPNRLFTVFGVLGATLVGLGIILIIAHNWDNLSRSIKTVFAFIPLVIAQLVSGYSIYKEKSQVWKESSGTFLFFAIGASIALVSQIYNIPGDLGSFLFTWIVLTLPLIYLLNSKAVSILIVVFASYYACELGYDFGYMNKTPWLYLVFVLATLPFYLKLLKTSPIANSTSVFNWLYTLSFTVVLGAFISSNWPVGFLMYAMLFGVFYNLGKLPVYENQQLRRNSFTVIGSLGAVVLLIILSFNIVWDEILVLASLAMNTQEMIIATVLFVLAFMILLYTKKKEKAESFNLFQYVFLIVAIIFFIGIANAIVATVLTNIILLVLGLSAIKIGADTFRFSVLNYGLLIVTSVIVCRFFDIDIGFEVKGLLFVAVGFGFFLTNYIMLKKKKELNR</sequence>
<dbReference type="InterPro" id="IPR018677">
    <property type="entry name" value="DUF2157"/>
</dbReference>
<name>A0ABU7W164_9FLAO</name>
<evidence type="ECO:0000259" key="2">
    <source>
        <dbReference type="Pfam" id="PF09925"/>
    </source>
</evidence>
<feature type="transmembrane region" description="Helical" evidence="1">
    <location>
        <begin position="400"/>
        <end position="420"/>
    </location>
</feature>
<evidence type="ECO:0000313" key="4">
    <source>
        <dbReference type="Proteomes" id="UP001356704"/>
    </source>
</evidence>
<keyword evidence="1" id="KW-0472">Membrane</keyword>
<feature type="domain" description="DUF2157" evidence="2">
    <location>
        <begin position="12"/>
        <end position="151"/>
    </location>
</feature>
<proteinExistence type="predicted"/>
<feature type="transmembrane region" description="Helical" evidence="1">
    <location>
        <begin position="105"/>
        <end position="123"/>
    </location>
</feature>
<keyword evidence="1" id="KW-0812">Transmembrane</keyword>
<feature type="transmembrane region" description="Helical" evidence="1">
    <location>
        <begin position="74"/>
        <end position="93"/>
    </location>
</feature>
<dbReference type="EMBL" id="JAZHOU010000001">
    <property type="protein sequence ID" value="MEF3077717.1"/>
    <property type="molecule type" value="Genomic_DNA"/>
</dbReference>
<organism evidence="3 4">
    <name type="scientific">Winogradskyella poriferorum</name>
    <dbReference type="NCBI Taxonomy" id="307627"/>
    <lineage>
        <taxon>Bacteria</taxon>
        <taxon>Pseudomonadati</taxon>
        <taxon>Bacteroidota</taxon>
        <taxon>Flavobacteriia</taxon>
        <taxon>Flavobacteriales</taxon>
        <taxon>Flavobacteriaceae</taxon>
        <taxon>Winogradskyella</taxon>
    </lineage>
</organism>